<feature type="compositionally biased region" description="Polar residues" evidence="1">
    <location>
        <begin position="24"/>
        <end position="34"/>
    </location>
</feature>
<keyword evidence="3" id="KW-1185">Reference proteome</keyword>
<feature type="region of interest" description="Disordered" evidence="1">
    <location>
        <begin position="1"/>
        <end position="48"/>
    </location>
</feature>
<evidence type="ECO:0000313" key="3">
    <source>
        <dbReference type="Proteomes" id="UP000324222"/>
    </source>
</evidence>
<proteinExistence type="predicted"/>
<dbReference type="EMBL" id="VSRR010126859">
    <property type="protein sequence ID" value="MPD01364.1"/>
    <property type="molecule type" value="Genomic_DNA"/>
</dbReference>
<feature type="compositionally biased region" description="Polar residues" evidence="1">
    <location>
        <begin position="1"/>
        <end position="12"/>
    </location>
</feature>
<evidence type="ECO:0000313" key="2">
    <source>
        <dbReference type="EMBL" id="MPD01364.1"/>
    </source>
</evidence>
<accession>A0A5B7K433</accession>
<sequence length="82" mass="8775">MMQGVATSSLGSVESPFDAGGLNTDRSTPVSAIRTNLECGEEEDRPEGQGWFSRFYLSASNFMVARGVGWKGTLGRDGIQSI</sequence>
<dbReference type="Proteomes" id="UP000324222">
    <property type="component" value="Unassembled WGS sequence"/>
</dbReference>
<comment type="caution">
    <text evidence="2">The sequence shown here is derived from an EMBL/GenBank/DDBJ whole genome shotgun (WGS) entry which is preliminary data.</text>
</comment>
<protein>
    <submittedName>
        <fullName evidence="2">Uncharacterized protein</fullName>
    </submittedName>
</protein>
<organism evidence="2 3">
    <name type="scientific">Portunus trituberculatus</name>
    <name type="common">Swimming crab</name>
    <name type="synonym">Neptunus trituberculatus</name>
    <dbReference type="NCBI Taxonomy" id="210409"/>
    <lineage>
        <taxon>Eukaryota</taxon>
        <taxon>Metazoa</taxon>
        <taxon>Ecdysozoa</taxon>
        <taxon>Arthropoda</taxon>
        <taxon>Crustacea</taxon>
        <taxon>Multicrustacea</taxon>
        <taxon>Malacostraca</taxon>
        <taxon>Eumalacostraca</taxon>
        <taxon>Eucarida</taxon>
        <taxon>Decapoda</taxon>
        <taxon>Pleocyemata</taxon>
        <taxon>Brachyura</taxon>
        <taxon>Eubrachyura</taxon>
        <taxon>Portunoidea</taxon>
        <taxon>Portunidae</taxon>
        <taxon>Portuninae</taxon>
        <taxon>Portunus</taxon>
    </lineage>
</organism>
<gene>
    <name evidence="2" type="ORF">E2C01_096887</name>
</gene>
<evidence type="ECO:0000256" key="1">
    <source>
        <dbReference type="SAM" id="MobiDB-lite"/>
    </source>
</evidence>
<name>A0A5B7K433_PORTR</name>
<reference evidence="2 3" key="1">
    <citation type="submission" date="2019-05" db="EMBL/GenBank/DDBJ databases">
        <title>Another draft genome of Portunus trituberculatus and its Hox gene families provides insights of decapod evolution.</title>
        <authorList>
            <person name="Jeong J.-H."/>
            <person name="Song I."/>
            <person name="Kim S."/>
            <person name="Choi T."/>
            <person name="Kim D."/>
            <person name="Ryu S."/>
            <person name="Kim W."/>
        </authorList>
    </citation>
    <scope>NUCLEOTIDE SEQUENCE [LARGE SCALE GENOMIC DNA]</scope>
    <source>
        <tissue evidence="2">Muscle</tissue>
    </source>
</reference>
<dbReference type="AlphaFoldDB" id="A0A5B7K433"/>